<gene>
    <name evidence="2" type="ORF">DFP97_101262</name>
</gene>
<keyword evidence="3" id="KW-1185">Reference proteome</keyword>
<dbReference type="Pfam" id="PF00583">
    <property type="entry name" value="Acetyltransf_1"/>
    <property type="match status" value="1"/>
</dbReference>
<dbReference type="SUPFAM" id="SSF55729">
    <property type="entry name" value="Acyl-CoA N-acyltransferases (Nat)"/>
    <property type="match status" value="1"/>
</dbReference>
<dbReference type="RefSeq" id="WP_114378154.1">
    <property type="nucleotide sequence ID" value="NZ_QPJD01000001.1"/>
</dbReference>
<comment type="caution">
    <text evidence="2">The sequence shown here is derived from an EMBL/GenBank/DDBJ whole genome shotgun (WGS) entry which is preliminary data.</text>
</comment>
<accession>A0A368WCQ7</accession>
<organism evidence="2 3">
    <name type="scientific">Paenibacillus prosopidis</name>
    <dbReference type="NCBI Taxonomy" id="630520"/>
    <lineage>
        <taxon>Bacteria</taxon>
        <taxon>Bacillati</taxon>
        <taxon>Bacillota</taxon>
        <taxon>Bacilli</taxon>
        <taxon>Bacillales</taxon>
        <taxon>Paenibacillaceae</taxon>
        <taxon>Paenibacillus</taxon>
    </lineage>
</organism>
<name>A0A368WCQ7_9BACL</name>
<reference evidence="2 3" key="1">
    <citation type="submission" date="2018-07" db="EMBL/GenBank/DDBJ databases">
        <title>Genomic Encyclopedia of Type Strains, Phase III (KMG-III): the genomes of soil and plant-associated and newly described type strains.</title>
        <authorList>
            <person name="Whitman W."/>
        </authorList>
    </citation>
    <scope>NUCLEOTIDE SEQUENCE [LARGE SCALE GENOMIC DNA]</scope>
    <source>
        <strain evidence="2 3">CECT 7506</strain>
    </source>
</reference>
<feature type="domain" description="N-acetyltransferase" evidence="1">
    <location>
        <begin position="37"/>
        <end position="131"/>
    </location>
</feature>
<dbReference type="AlphaFoldDB" id="A0A368WCQ7"/>
<evidence type="ECO:0000259" key="1">
    <source>
        <dbReference type="Pfam" id="PF00583"/>
    </source>
</evidence>
<dbReference type="Proteomes" id="UP000252415">
    <property type="component" value="Unassembled WGS sequence"/>
</dbReference>
<dbReference type="GO" id="GO:0016747">
    <property type="term" value="F:acyltransferase activity, transferring groups other than amino-acyl groups"/>
    <property type="evidence" value="ECO:0007669"/>
    <property type="project" value="InterPro"/>
</dbReference>
<evidence type="ECO:0000313" key="3">
    <source>
        <dbReference type="Proteomes" id="UP000252415"/>
    </source>
</evidence>
<evidence type="ECO:0000313" key="2">
    <source>
        <dbReference type="EMBL" id="RCW51917.1"/>
    </source>
</evidence>
<dbReference type="InterPro" id="IPR000182">
    <property type="entry name" value="GNAT_dom"/>
</dbReference>
<sequence>MPTIVAKPFDQEMQTLLSELKSGYHAGELSKKEKSEIPEEIYIIEDDNNMVGYGVIWEYNNGKQLIHKAESDYFSDDEKYLEKDFYIDIKNKTDFLFIEALDVLKEYEGKGYAAFFINWLKVKYPNKKMYVYTLDKSRNFWFKQDFEVVGNTVWMSFN</sequence>
<dbReference type="Gene3D" id="3.40.630.30">
    <property type="match status" value="1"/>
</dbReference>
<dbReference type="EMBL" id="QPJD01000001">
    <property type="protein sequence ID" value="RCW51917.1"/>
    <property type="molecule type" value="Genomic_DNA"/>
</dbReference>
<protein>
    <recommendedName>
        <fullName evidence="1">N-acetyltransferase domain-containing protein</fullName>
    </recommendedName>
</protein>
<dbReference type="OrthoDB" id="2242710at2"/>
<dbReference type="InterPro" id="IPR016181">
    <property type="entry name" value="Acyl_CoA_acyltransferase"/>
</dbReference>
<proteinExistence type="predicted"/>